<feature type="transmembrane region" description="Helical" evidence="1">
    <location>
        <begin position="41"/>
        <end position="59"/>
    </location>
</feature>
<comment type="caution">
    <text evidence="2">The sequence shown here is derived from an EMBL/GenBank/DDBJ whole genome shotgun (WGS) entry which is preliminary data.</text>
</comment>
<gene>
    <name evidence="2" type="ORF">Mgra_00005975</name>
</gene>
<reference evidence="2" key="1">
    <citation type="journal article" date="2020" name="Ecol. Evol.">
        <title>Genome structure and content of the rice root-knot nematode (Meloidogyne graminicola).</title>
        <authorList>
            <person name="Phan N.T."/>
            <person name="Danchin E.G.J."/>
            <person name="Klopp C."/>
            <person name="Perfus-Barbeoch L."/>
            <person name="Kozlowski D.K."/>
            <person name="Koutsovoulos G.D."/>
            <person name="Lopez-Roques C."/>
            <person name="Bouchez O."/>
            <person name="Zahm M."/>
            <person name="Besnard G."/>
            <person name="Bellafiore S."/>
        </authorList>
    </citation>
    <scope>NUCLEOTIDE SEQUENCE</scope>
    <source>
        <strain evidence="2">VN-18</strain>
    </source>
</reference>
<evidence type="ECO:0000313" key="2">
    <source>
        <dbReference type="EMBL" id="KAF7634635.1"/>
    </source>
</evidence>
<keyword evidence="3" id="KW-1185">Reference proteome</keyword>
<evidence type="ECO:0000256" key="1">
    <source>
        <dbReference type="SAM" id="Phobius"/>
    </source>
</evidence>
<protein>
    <submittedName>
        <fullName evidence="2">Alpha-1,2-Mannosidase</fullName>
    </submittedName>
</protein>
<sequence length="112" mass="12952">MPQFMHFRDSADTLPFIVRQNVDQSSSIALIKLLLIRRNNLCVFLFCFIVTALLYVQLYKFPNQLQLVDKTMDVLQKREPPQQQIANSGKKGIEQEKKKMASLVLKTIGKKL</sequence>
<accession>A0A8S9ZMV9</accession>
<keyword evidence="1" id="KW-1133">Transmembrane helix</keyword>
<dbReference type="AlphaFoldDB" id="A0A8S9ZMV9"/>
<proteinExistence type="predicted"/>
<evidence type="ECO:0000313" key="3">
    <source>
        <dbReference type="Proteomes" id="UP000605970"/>
    </source>
</evidence>
<organism evidence="2 3">
    <name type="scientific">Meloidogyne graminicola</name>
    <dbReference type="NCBI Taxonomy" id="189291"/>
    <lineage>
        <taxon>Eukaryota</taxon>
        <taxon>Metazoa</taxon>
        <taxon>Ecdysozoa</taxon>
        <taxon>Nematoda</taxon>
        <taxon>Chromadorea</taxon>
        <taxon>Rhabditida</taxon>
        <taxon>Tylenchina</taxon>
        <taxon>Tylenchomorpha</taxon>
        <taxon>Tylenchoidea</taxon>
        <taxon>Meloidogynidae</taxon>
        <taxon>Meloidogyninae</taxon>
        <taxon>Meloidogyne</taxon>
    </lineage>
</organism>
<dbReference type="Proteomes" id="UP000605970">
    <property type="component" value="Unassembled WGS sequence"/>
</dbReference>
<keyword evidence="1" id="KW-0472">Membrane</keyword>
<name>A0A8S9ZMV9_9BILA</name>
<keyword evidence="1" id="KW-0812">Transmembrane</keyword>
<dbReference type="EMBL" id="JABEBT010000054">
    <property type="protein sequence ID" value="KAF7634635.1"/>
    <property type="molecule type" value="Genomic_DNA"/>
</dbReference>